<keyword evidence="3" id="KW-0677">Repeat</keyword>
<dbReference type="InterPro" id="IPR051221">
    <property type="entry name" value="LDLR-related"/>
</dbReference>
<reference evidence="10 11" key="2">
    <citation type="submission" date="2017-04" db="EMBL/GenBank/DDBJ databases">
        <title>CpG methylation of centromeres and impact of large insertions on vertebrate speciation.</title>
        <authorList>
            <person name="Ichikawa K."/>
            <person name="Yoshimura J."/>
            <person name="Morishita S."/>
        </authorList>
    </citation>
    <scope>NUCLEOTIDE SEQUENCE</scope>
    <source>
        <strain evidence="10 11">HSOK</strain>
    </source>
</reference>
<dbReference type="FunFam" id="4.10.400.10:FF:000008">
    <property type="entry name" value="Low density lipoprotein receptor-related protein 1"/>
    <property type="match status" value="1"/>
</dbReference>
<dbReference type="InterPro" id="IPR023415">
    <property type="entry name" value="LDLR_class-A_CS"/>
</dbReference>
<sequence length="310" mass="33888">IGYVGPKCLTVSNFRFFAAPSTDSRPPGGCHTDEFQCLMDGLCIPLRWRCDGDTDCMDMSDEKECEGVTHMCDPAVKFGCKDSGEEIRKCVRCGEVVDCEDNSDEENCEALVCKLSHHVCANDSTICLPAEKLCDGTDDCPDGSDEKLCGEKQQFPHCASEQGSHNGKDNNLNHSLLFPISQTSAPWTTVAAAITALWRLARAPDNVLEHAPVCHCGSMQGLSQTHPSDPVGVDHHYLGGPMKYPPKERMMVGWTYCRLGNQQAGEECNVLTCHDEQPGPRPLHLKPEPDPHDRDLSSAVLVLCGPLLGY</sequence>
<proteinExistence type="predicted"/>
<dbReference type="GO" id="GO:0016020">
    <property type="term" value="C:membrane"/>
    <property type="evidence" value="ECO:0007669"/>
    <property type="project" value="UniProtKB-SubCell"/>
</dbReference>
<evidence type="ECO:0000256" key="5">
    <source>
        <dbReference type="ARBA" id="ARBA00023136"/>
    </source>
</evidence>
<dbReference type="PROSITE" id="PS01209">
    <property type="entry name" value="LDLRA_1"/>
    <property type="match status" value="2"/>
</dbReference>
<keyword evidence="7" id="KW-0675">Receptor</keyword>
<evidence type="ECO:0000256" key="7">
    <source>
        <dbReference type="ARBA" id="ARBA00023170"/>
    </source>
</evidence>
<protein>
    <submittedName>
        <fullName evidence="10">Uncharacterized protein</fullName>
    </submittedName>
</protein>
<dbReference type="InterPro" id="IPR002172">
    <property type="entry name" value="LDrepeatLR_classA_rpt"/>
</dbReference>
<evidence type="ECO:0000313" key="11">
    <source>
        <dbReference type="Proteomes" id="UP000265200"/>
    </source>
</evidence>
<reference evidence="10" key="4">
    <citation type="submission" date="2025-09" db="UniProtKB">
        <authorList>
            <consortium name="Ensembl"/>
        </authorList>
    </citation>
    <scope>IDENTIFICATION</scope>
    <source>
        <strain evidence="10">HSOK</strain>
    </source>
</reference>
<keyword evidence="6 9" id="KW-1015">Disulfide bond</keyword>
<name>A0A3P9JAK6_ORYLA</name>
<evidence type="ECO:0000256" key="3">
    <source>
        <dbReference type="ARBA" id="ARBA00022737"/>
    </source>
</evidence>
<dbReference type="Pfam" id="PF00057">
    <property type="entry name" value="Ldl_recept_a"/>
    <property type="match status" value="2"/>
</dbReference>
<dbReference type="SUPFAM" id="SSF57424">
    <property type="entry name" value="LDL receptor-like module"/>
    <property type="match status" value="2"/>
</dbReference>
<keyword evidence="4" id="KW-1133">Transmembrane helix</keyword>
<dbReference type="PROSITE" id="PS50068">
    <property type="entry name" value="LDLRA_2"/>
    <property type="match status" value="3"/>
</dbReference>
<dbReference type="AlphaFoldDB" id="A0A3P9JAK6"/>
<dbReference type="PANTHER" id="PTHR22722">
    <property type="entry name" value="LOW-DENSITY LIPOPROTEIN RECEPTOR-RELATED PROTEIN 2-RELATED"/>
    <property type="match status" value="1"/>
</dbReference>
<dbReference type="InterPro" id="IPR036055">
    <property type="entry name" value="LDL_receptor-like_sf"/>
</dbReference>
<evidence type="ECO:0000256" key="1">
    <source>
        <dbReference type="ARBA" id="ARBA00004167"/>
    </source>
</evidence>
<dbReference type="Ensembl" id="ENSORLT00015018480.1">
    <property type="protein sequence ID" value="ENSORLP00015029325.1"/>
    <property type="gene ID" value="ENSORLG00015012428.1"/>
</dbReference>
<accession>A0A3P9JAK6</accession>
<dbReference type="FunFam" id="4.10.400.10:FF:000143">
    <property type="entry name" value="low-density lipoprotein receptor-related protein 1-like"/>
    <property type="match status" value="1"/>
</dbReference>
<feature type="disulfide bond" evidence="9">
    <location>
        <begin position="93"/>
        <end position="108"/>
    </location>
</feature>
<keyword evidence="5" id="KW-0472">Membrane</keyword>
<dbReference type="SMART" id="SM00192">
    <property type="entry name" value="LDLa"/>
    <property type="match status" value="3"/>
</dbReference>
<organism evidence="10 11">
    <name type="scientific">Oryzias latipes</name>
    <name type="common">Japanese rice fish</name>
    <name type="synonym">Japanese killifish</name>
    <dbReference type="NCBI Taxonomy" id="8090"/>
    <lineage>
        <taxon>Eukaryota</taxon>
        <taxon>Metazoa</taxon>
        <taxon>Chordata</taxon>
        <taxon>Craniata</taxon>
        <taxon>Vertebrata</taxon>
        <taxon>Euteleostomi</taxon>
        <taxon>Actinopterygii</taxon>
        <taxon>Neopterygii</taxon>
        <taxon>Teleostei</taxon>
        <taxon>Neoteleostei</taxon>
        <taxon>Acanthomorphata</taxon>
        <taxon>Ovalentaria</taxon>
        <taxon>Atherinomorphae</taxon>
        <taxon>Beloniformes</taxon>
        <taxon>Adrianichthyidae</taxon>
        <taxon>Oryziinae</taxon>
        <taxon>Oryzias</taxon>
    </lineage>
</organism>
<dbReference type="CDD" id="cd00112">
    <property type="entry name" value="LDLa"/>
    <property type="match status" value="2"/>
</dbReference>
<reference evidence="10" key="3">
    <citation type="submission" date="2025-08" db="UniProtKB">
        <authorList>
            <consortium name="Ensembl"/>
        </authorList>
    </citation>
    <scope>IDENTIFICATION</scope>
    <source>
        <strain evidence="10">HSOK</strain>
    </source>
</reference>
<dbReference type="PANTHER" id="PTHR22722:SF5">
    <property type="entry name" value="LOW-DENSITY LIPOPROTEIN RECEPTOR-RELATED PROTEIN 1B"/>
    <property type="match status" value="1"/>
</dbReference>
<evidence type="ECO:0000256" key="4">
    <source>
        <dbReference type="ARBA" id="ARBA00022989"/>
    </source>
</evidence>
<evidence type="ECO:0000256" key="2">
    <source>
        <dbReference type="ARBA" id="ARBA00022692"/>
    </source>
</evidence>
<keyword evidence="2" id="KW-0812">Transmembrane</keyword>
<evidence type="ECO:0000313" key="10">
    <source>
        <dbReference type="Ensembl" id="ENSORLP00015029325.1"/>
    </source>
</evidence>
<evidence type="ECO:0000256" key="9">
    <source>
        <dbReference type="PROSITE-ProRule" id="PRU00124"/>
    </source>
</evidence>
<dbReference type="Proteomes" id="UP000265200">
    <property type="component" value="Chromosome 5"/>
</dbReference>
<evidence type="ECO:0000256" key="8">
    <source>
        <dbReference type="ARBA" id="ARBA00023180"/>
    </source>
</evidence>
<comment type="subcellular location">
    <subcellularLocation>
        <location evidence="1">Membrane</location>
        <topology evidence="1">Single-pass membrane protein</topology>
    </subcellularLocation>
</comment>
<evidence type="ECO:0000256" key="6">
    <source>
        <dbReference type="ARBA" id="ARBA00023157"/>
    </source>
</evidence>
<reference key="1">
    <citation type="journal article" date="2007" name="Nature">
        <title>The medaka draft genome and insights into vertebrate genome evolution.</title>
        <authorList>
            <person name="Kasahara M."/>
            <person name="Naruse K."/>
            <person name="Sasaki S."/>
            <person name="Nakatani Y."/>
            <person name="Qu W."/>
            <person name="Ahsan B."/>
            <person name="Yamada T."/>
            <person name="Nagayasu Y."/>
            <person name="Doi K."/>
            <person name="Kasai Y."/>
            <person name="Jindo T."/>
            <person name="Kobayashi D."/>
            <person name="Shimada A."/>
            <person name="Toyoda A."/>
            <person name="Kuroki Y."/>
            <person name="Fujiyama A."/>
            <person name="Sasaki T."/>
            <person name="Shimizu A."/>
            <person name="Asakawa S."/>
            <person name="Shimizu N."/>
            <person name="Hashimoto S."/>
            <person name="Yang J."/>
            <person name="Lee Y."/>
            <person name="Matsushima K."/>
            <person name="Sugano S."/>
            <person name="Sakaizumi M."/>
            <person name="Narita T."/>
            <person name="Ohishi K."/>
            <person name="Haga S."/>
            <person name="Ohta F."/>
            <person name="Nomoto H."/>
            <person name="Nogata K."/>
            <person name="Morishita T."/>
            <person name="Endo T."/>
            <person name="Shin-I T."/>
            <person name="Takeda H."/>
            <person name="Morishita S."/>
            <person name="Kohara Y."/>
        </authorList>
    </citation>
    <scope>NUCLEOTIDE SEQUENCE [LARGE SCALE GENOMIC DNA]</scope>
    <source>
        <strain>Hd-rR</strain>
    </source>
</reference>
<comment type="caution">
    <text evidence="9">Lacks conserved residue(s) required for the propagation of feature annotation.</text>
</comment>
<feature type="disulfide bond" evidence="9">
    <location>
        <begin position="50"/>
        <end position="65"/>
    </location>
</feature>
<feature type="disulfide bond" evidence="9">
    <location>
        <begin position="134"/>
        <end position="149"/>
    </location>
</feature>
<dbReference type="Gene3D" id="4.10.400.10">
    <property type="entry name" value="Low-density Lipoprotein Receptor"/>
    <property type="match status" value="2"/>
</dbReference>
<keyword evidence="8" id="KW-0325">Glycoprotein</keyword>
<dbReference type="PRINTS" id="PR00261">
    <property type="entry name" value="LDLRECEPTOR"/>
</dbReference>